<dbReference type="Proteomes" id="UP000006898">
    <property type="component" value="Chromosome"/>
</dbReference>
<feature type="domain" description="Sulfatase-modifying factor enzyme-like" evidence="4">
    <location>
        <begin position="172"/>
        <end position="435"/>
    </location>
</feature>
<dbReference type="SUPFAM" id="SSF109854">
    <property type="entry name" value="DinB/YfiT-like putative metalloenzymes"/>
    <property type="match status" value="1"/>
</dbReference>
<dbReference type="AlphaFoldDB" id="D5MMH9"/>
<evidence type="ECO:0000313" key="7">
    <source>
        <dbReference type="Proteomes" id="UP000006898"/>
    </source>
</evidence>
<keyword evidence="1" id="KW-0560">Oxidoreductase</keyword>
<name>D5MMH9_METO1</name>
<dbReference type="EMBL" id="FP565575">
    <property type="protein sequence ID" value="CBE70101.1"/>
    <property type="molecule type" value="Genomic_DNA"/>
</dbReference>
<keyword evidence="2" id="KW-0408">Iron</keyword>
<dbReference type="HOGENOM" id="CLU_012431_9_2_0"/>
<dbReference type="InterPro" id="IPR030809">
    <property type="entry name" value="EgtB_signatur"/>
</dbReference>
<dbReference type="PANTHER" id="PTHR23150">
    <property type="entry name" value="SULFATASE MODIFYING FACTOR 1, 2"/>
    <property type="match status" value="1"/>
</dbReference>
<dbReference type="NCBIfam" id="NF041186">
    <property type="entry name" value="SenA"/>
    <property type="match status" value="1"/>
</dbReference>
<dbReference type="PATRIC" id="fig|671143.5.peg.2658"/>
<dbReference type="InterPro" id="IPR024775">
    <property type="entry name" value="DinB-like"/>
</dbReference>
<dbReference type="Pfam" id="PF12867">
    <property type="entry name" value="DinB_2"/>
    <property type="match status" value="1"/>
</dbReference>
<dbReference type="PANTHER" id="PTHR23150:SF36">
    <property type="entry name" value="HERCYNINE OXYGENASE"/>
    <property type="match status" value="1"/>
</dbReference>
<feature type="domain" description="DinB-like" evidence="5">
    <location>
        <begin position="16"/>
        <end position="116"/>
    </location>
</feature>
<dbReference type="InterPro" id="IPR016187">
    <property type="entry name" value="CTDL_fold"/>
</dbReference>
<dbReference type="NCBIfam" id="TIGR04373">
    <property type="entry name" value="egtB_X_signatur"/>
    <property type="match status" value="1"/>
</dbReference>
<dbReference type="eggNOG" id="COG1262">
    <property type="taxonomic scope" value="Bacteria"/>
</dbReference>
<gene>
    <name evidence="6" type="ORF">DAMO_3028</name>
</gene>
<evidence type="ECO:0000313" key="6">
    <source>
        <dbReference type="EMBL" id="CBE70101.1"/>
    </source>
</evidence>
<sequence length="438" mass="49702">MPTIVAASQLARMVTDAHERTLGLVQDLADTQLVVPQTEIVNPFLWELGHTAFFYDVFLLRTLGATTFLLEGAENVYDSFKIDHCDRWGLPLPSREHTLDYKNRVLESALKHLGSHQPGAEETYLYLLSVLHEDMHGEAFTYMRQTLEYPAPELSLTGNGSSPREIGGGPLPGDVEIPGGMFQLGATPDLPFVFDNEKWAHPVEIAPFRIARAPVTNSEFDEFVGDQGYLRRELWSQQGWIWRTKTGAQRPLYWHRGPNGWLRRHFDRLVSLEAHAPILHVNWYEAEAYCRWAGRRLPTEAEWEMAASAEPTPDGTRIIGHKRRYPWGDGPPSPEHANLDSTMSGYVDVGAFAAGDSAFGCRQMIGNIWEWTASPFFSFPGFTVDSPYKEYSAPWFGYRKVLKGGAWATRSRLVRNTFRNFFLPDRRDVFAGFRTCAL</sequence>
<reference evidence="6 7" key="1">
    <citation type="journal article" date="2010" name="Nature">
        <title>Nitrite-driven anaerobic methane oxidation by oxygenic bacteria.</title>
        <authorList>
            <person name="Ettwig K.F."/>
            <person name="Butler M.K."/>
            <person name="Le Paslier D."/>
            <person name="Pelletier E."/>
            <person name="Mangenot S."/>
            <person name="Kuypers M.M.M."/>
            <person name="Schreiber F."/>
            <person name="Dutilh B.E."/>
            <person name="Zedelius J."/>
            <person name="de Beer D."/>
            <person name="Gloerich J."/>
            <person name="Wessels H.J.C.T."/>
            <person name="van Allen T."/>
            <person name="Luesken F."/>
            <person name="Wu M."/>
            <person name="van de Pas-Schoonen K.T."/>
            <person name="Op den Camp H.J.M."/>
            <person name="Janssen-Megens E.M."/>
            <person name="Francoijs K-J."/>
            <person name="Stunnenberg H."/>
            <person name="Weissenbach J."/>
            <person name="Jetten M.S.M."/>
            <person name="Strous M."/>
        </authorList>
    </citation>
    <scope>NUCLEOTIDE SEQUENCE [LARGE SCALE GENOMIC DNA]</scope>
</reference>
<evidence type="ECO:0000259" key="5">
    <source>
        <dbReference type="Pfam" id="PF12867"/>
    </source>
</evidence>
<accession>D5MMH9</accession>
<organism evidence="6 7">
    <name type="scientific">Methylomirabilis oxygeniifera</name>
    <dbReference type="NCBI Taxonomy" id="671143"/>
    <lineage>
        <taxon>Bacteria</taxon>
        <taxon>Candidatus Methylomirabilota</taxon>
        <taxon>Candidatus Methylomirabilia</taxon>
        <taxon>Candidatus Methylomirabilales</taxon>
        <taxon>Candidatus Methylomirabilaceae</taxon>
        <taxon>Candidatus Methylomirabilis</taxon>
    </lineage>
</organism>
<dbReference type="InterPro" id="IPR005532">
    <property type="entry name" value="SUMF_dom"/>
</dbReference>
<dbReference type="InterPro" id="IPR042095">
    <property type="entry name" value="SUMF_sf"/>
</dbReference>
<evidence type="ECO:0000256" key="2">
    <source>
        <dbReference type="ARBA" id="ARBA00023004"/>
    </source>
</evidence>
<comment type="pathway">
    <text evidence="3">Amino-acid biosynthesis; ergothioneine biosynthesis.</text>
</comment>
<dbReference type="Gene3D" id="3.90.1580.10">
    <property type="entry name" value="paralog of FGE (formylglycine-generating enzyme)"/>
    <property type="match status" value="1"/>
</dbReference>
<evidence type="ECO:0000256" key="1">
    <source>
        <dbReference type="ARBA" id="ARBA00023002"/>
    </source>
</evidence>
<evidence type="ECO:0008006" key="8">
    <source>
        <dbReference type="Google" id="ProtNLM"/>
    </source>
</evidence>
<evidence type="ECO:0000259" key="4">
    <source>
        <dbReference type="Pfam" id="PF03781"/>
    </source>
</evidence>
<proteinExistence type="predicted"/>
<dbReference type="Pfam" id="PF03781">
    <property type="entry name" value="FGE-sulfatase"/>
    <property type="match status" value="1"/>
</dbReference>
<dbReference type="KEGG" id="mox:DAMO_3028"/>
<protein>
    <recommendedName>
        <fullName evidence="8">Ergothioneine biosynthesis protein EgtB</fullName>
    </recommendedName>
</protein>
<dbReference type="InterPro" id="IPR051043">
    <property type="entry name" value="Sulfatase_Mod_Factor_Kinase"/>
</dbReference>
<evidence type="ECO:0000256" key="3">
    <source>
        <dbReference type="ARBA" id="ARBA00037882"/>
    </source>
</evidence>
<dbReference type="SUPFAM" id="SSF56436">
    <property type="entry name" value="C-type lectin-like"/>
    <property type="match status" value="1"/>
</dbReference>
<dbReference type="InterPro" id="IPR034660">
    <property type="entry name" value="DinB/YfiT-like"/>
</dbReference>
<dbReference type="STRING" id="671143.DAMO_3028"/>